<comment type="caution">
    <text evidence="2">The sequence shown here is derived from an EMBL/GenBank/DDBJ whole genome shotgun (WGS) entry which is preliminary data.</text>
</comment>
<dbReference type="Proteomes" id="UP000700706">
    <property type="component" value="Unassembled WGS sequence"/>
</dbReference>
<gene>
    <name evidence="2" type="ORF">JF625_28530</name>
</gene>
<name>A0A952KGT3_9PROT</name>
<dbReference type="Pfam" id="PF02563">
    <property type="entry name" value="Poly_export"/>
    <property type="match status" value="1"/>
</dbReference>
<evidence type="ECO:0000313" key="2">
    <source>
        <dbReference type="EMBL" id="MBW8729082.1"/>
    </source>
</evidence>
<reference evidence="2" key="1">
    <citation type="submission" date="2020-06" db="EMBL/GenBank/DDBJ databases">
        <title>Stable isotope informed genome-resolved metagenomics uncovers potential trophic interactions in rhizosphere soil.</title>
        <authorList>
            <person name="Starr E.P."/>
            <person name="Shi S."/>
            <person name="Blazewicz S.J."/>
            <person name="Koch B.J."/>
            <person name="Probst A.J."/>
            <person name="Hungate B.A."/>
            <person name="Pett-Ridge J."/>
            <person name="Firestone M.K."/>
            <person name="Banfield J.F."/>
        </authorList>
    </citation>
    <scope>NUCLEOTIDE SEQUENCE</scope>
    <source>
        <strain evidence="2">YM_69_17</strain>
    </source>
</reference>
<evidence type="ECO:0000259" key="1">
    <source>
        <dbReference type="Pfam" id="PF02563"/>
    </source>
</evidence>
<dbReference type="EMBL" id="JAEKLZ010000487">
    <property type="protein sequence ID" value="MBW8729082.1"/>
    <property type="molecule type" value="Genomic_DNA"/>
</dbReference>
<dbReference type="AlphaFoldDB" id="A0A952KGT3"/>
<dbReference type="Gene3D" id="3.30.1950.10">
    <property type="entry name" value="wza like domain"/>
    <property type="match status" value="1"/>
</dbReference>
<organism evidence="2 3">
    <name type="scientific">Inquilinus limosus</name>
    <dbReference type="NCBI Taxonomy" id="171674"/>
    <lineage>
        <taxon>Bacteria</taxon>
        <taxon>Pseudomonadati</taxon>
        <taxon>Pseudomonadota</taxon>
        <taxon>Alphaproteobacteria</taxon>
        <taxon>Rhodospirillales</taxon>
        <taxon>Rhodospirillaceae</taxon>
        <taxon>Inquilinus</taxon>
    </lineage>
</organism>
<evidence type="ECO:0000313" key="3">
    <source>
        <dbReference type="Proteomes" id="UP000700706"/>
    </source>
</evidence>
<accession>A0A952KGT3</accession>
<dbReference type="InterPro" id="IPR003715">
    <property type="entry name" value="Poly_export_N"/>
</dbReference>
<feature type="domain" description="Polysaccharide export protein N-terminal" evidence="1">
    <location>
        <begin position="89"/>
        <end position="162"/>
    </location>
</feature>
<sequence>MSSTSLELGEVVAAEIRDSSGAITSFSHDYPIDPSSLVRIPSLSSVAAVGMTLMQLRDAIADAMVREGLFSIVTVNLTLSSARVDFDSPIRAGDIIYVRILGLDGGIDPSSGSYMVDGAGSINFPFLGGVMVDGALLFEAEHQIEQGLIDGGFFTQPFVNVTRVQLA</sequence>
<proteinExistence type="predicted"/>
<protein>
    <submittedName>
        <fullName evidence="2">Polysaccharide biosynthesis/export family protein</fullName>
    </submittedName>
</protein>